<gene>
    <name evidence="2" type="ORF">NC998_25280</name>
</gene>
<proteinExistence type="predicted"/>
<dbReference type="Pfam" id="PF13546">
    <property type="entry name" value="DDE_5"/>
    <property type="match status" value="1"/>
</dbReference>
<dbReference type="PANTHER" id="PTHR33627:SF1">
    <property type="entry name" value="TRANSPOSASE"/>
    <property type="match status" value="1"/>
</dbReference>
<name>A0ABV0JF74_9CYAN</name>
<protein>
    <submittedName>
        <fullName evidence="2">Transposase</fullName>
    </submittedName>
</protein>
<accession>A0ABV0JF74</accession>
<evidence type="ECO:0000313" key="2">
    <source>
        <dbReference type="EMBL" id="MEP0820417.1"/>
    </source>
</evidence>
<comment type="caution">
    <text evidence="2">The sequence shown here is derived from an EMBL/GenBank/DDBJ whole genome shotgun (WGS) entry which is preliminary data.</text>
</comment>
<evidence type="ECO:0000313" key="3">
    <source>
        <dbReference type="Proteomes" id="UP001464891"/>
    </source>
</evidence>
<sequence>MIAPRLSYFTVRFVDNYCQAYRHLFNDVRSFEAFASLHLGLVAPLARTSLPEIAKAVGLPNDQVLHHFLTHSPWQVEAVRYQRLSLIIEQIQGQLIVLVLDDTGDRKKERRRIM</sequence>
<dbReference type="EMBL" id="JAMPKM010000028">
    <property type="protein sequence ID" value="MEP0820417.1"/>
    <property type="molecule type" value="Genomic_DNA"/>
</dbReference>
<evidence type="ECO:0000259" key="1">
    <source>
        <dbReference type="Pfam" id="PF13546"/>
    </source>
</evidence>
<dbReference type="PANTHER" id="PTHR33627">
    <property type="entry name" value="TRANSPOSASE"/>
    <property type="match status" value="1"/>
</dbReference>
<organism evidence="2 3">
    <name type="scientific">Trichocoleus desertorum GB2-A4</name>
    <dbReference type="NCBI Taxonomy" id="2933944"/>
    <lineage>
        <taxon>Bacteria</taxon>
        <taxon>Bacillati</taxon>
        <taxon>Cyanobacteriota</taxon>
        <taxon>Cyanophyceae</taxon>
        <taxon>Leptolyngbyales</taxon>
        <taxon>Trichocoleusaceae</taxon>
        <taxon>Trichocoleus</taxon>
    </lineage>
</organism>
<keyword evidence="3" id="KW-1185">Reference proteome</keyword>
<dbReference type="InterPro" id="IPR038721">
    <property type="entry name" value="IS701-like_DDE_dom"/>
</dbReference>
<dbReference type="Proteomes" id="UP001464891">
    <property type="component" value="Unassembled WGS sequence"/>
</dbReference>
<dbReference type="RefSeq" id="WP_190442125.1">
    <property type="nucleotide sequence ID" value="NZ_JAMPKM010000028.1"/>
</dbReference>
<dbReference type="InterPro" id="IPR039365">
    <property type="entry name" value="IS701-like"/>
</dbReference>
<feature type="domain" description="Transposase IS701-like DDE" evidence="1">
    <location>
        <begin position="37"/>
        <end position="108"/>
    </location>
</feature>
<reference evidence="2 3" key="1">
    <citation type="submission" date="2022-04" db="EMBL/GenBank/DDBJ databases">
        <title>Positive selection, recombination, and allopatry shape intraspecific diversity of widespread and dominant cyanobacteria.</title>
        <authorList>
            <person name="Wei J."/>
            <person name="Shu W."/>
            <person name="Hu C."/>
        </authorList>
    </citation>
    <scope>NUCLEOTIDE SEQUENCE [LARGE SCALE GENOMIC DNA]</scope>
    <source>
        <strain evidence="2 3">GB2-A4</strain>
    </source>
</reference>